<name>A0ABQ7KTE9_BRACM</name>
<organism evidence="3 4">
    <name type="scientific">Brassica rapa subsp. trilocularis</name>
    <dbReference type="NCBI Taxonomy" id="1813537"/>
    <lineage>
        <taxon>Eukaryota</taxon>
        <taxon>Viridiplantae</taxon>
        <taxon>Streptophyta</taxon>
        <taxon>Embryophyta</taxon>
        <taxon>Tracheophyta</taxon>
        <taxon>Spermatophyta</taxon>
        <taxon>Magnoliopsida</taxon>
        <taxon>eudicotyledons</taxon>
        <taxon>Gunneridae</taxon>
        <taxon>Pentapetalae</taxon>
        <taxon>rosids</taxon>
        <taxon>malvids</taxon>
        <taxon>Brassicales</taxon>
        <taxon>Brassicaceae</taxon>
        <taxon>Brassiceae</taxon>
        <taxon>Brassica</taxon>
    </lineage>
</organism>
<accession>A0ABQ7KTE9</accession>
<sequence>MANCNDINKCAILEICGIVTDIKSVVLSFEFFSFSWISRVRNKDADLVAKQVLSAELGLNVAPNFESHFACSLLFIPNLIQTEPIKESTKLNRFEHLATADVVAKNGRDGSDEKDRIPLVFTDEQQKHVDELGRKATTLSRSIQDLRLRLPPPDISQRLPHLHAHSLASNAALTLQLDSHSATREQAQVREQTLLEENSAYENAISICEAKIEEKKDEVDSLLRKLKELEDVEVSLKAEKEASLDEKHSKGSGESVIQSDGNGIDGAGTEAMKSVMLQKLESKKNDLSSMEEKVQELERSWAVIQERALKLPSPAQREKTLDKQLHTLIEQLAAKQAQAEGIVGEIHSNEMELERLNTLWRRYESFNVEGNAARNRFKRTNSDRGFGSDHEVDAHSYLPYSTATRTETQTRLMYLSKISFQESIGPGRHQWIQSFLKLTSAVWRWPYLPGCPSGRSSIACVVSISLSLKPFFFISSSAALNSSS</sequence>
<evidence type="ECO:0000256" key="1">
    <source>
        <dbReference type="SAM" id="Coils"/>
    </source>
</evidence>
<dbReference type="EMBL" id="JADBGQ010000010">
    <property type="protein sequence ID" value="KAG5376766.1"/>
    <property type="molecule type" value="Genomic_DNA"/>
</dbReference>
<evidence type="ECO:0008006" key="5">
    <source>
        <dbReference type="Google" id="ProtNLM"/>
    </source>
</evidence>
<comment type="caution">
    <text evidence="3">The sequence shown here is derived from an EMBL/GenBank/DDBJ whole genome shotgun (WGS) entry which is preliminary data.</text>
</comment>
<reference evidence="3 4" key="1">
    <citation type="submission" date="2021-03" db="EMBL/GenBank/DDBJ databases">
        <authorList>
            <person name="King G.J."/>
            <person name="Bancroft I."/>
            <person name="Baten A."/>
            <person name="Bloomfield J."/>
            <person name="Borpatragohain P."/>
            <person name="He Z."/>
            <person name="Irish N."/>
            <person name="Irwin J."/>
            <person name="Liu K."/>
            <person name="Mauleon R.P."/>
            <person name="Moore J."/>
            <person name="Morris R."/>
            <person name="Ostergaard L."/>
            <person name="Wang B."/>
            <person name="Wells R."/>
        </authorList>
    </citation>
    <scope>NUCLEOTIDE SEQUENCE [LARGE SCALE GENOMIC DNA]</scope>
    <source>
        <strain evidence="3">R-o-18</strain>
        <tissue evidence="3">Leaf</tissue>
    </source>
</reference>
<dbReference type="Proteomes" id="UP000823674">
    <property type="component" value="Chromosome A10"/>
</dbReference>
<gene>
    <name evidence="3" type="primary">A10p029850.1_BraROA</name>
    <name evidence="3" type="ORF">IGI04_041362</name>
</gene>
<feature type="coiled-coil region" evidence="1">
    <location>
        <begin position="273"/>
        <end position="307"/>
    </location>
</feature>
<protein>
    <recommendedName>
        <fullName evidence="5">RNase H type-1 domain-containing protein</fullName>
    </recommendedName>
</protein>
<evidence type="ECO:0000313" key="4">
    <source>
        <dbReference type="Proteomes" id="UP000823674"/>
    </source>
</evidence>
<keyword evidence="1" id="KW-0175">Coiled coil</keyword>
<feature type="compositionally biased region" description="Basic and acidic residues" evidence="2">
    <location>
        <begin position="242"/>
        <end position="251"/>
    </location>
</feature>
<proteinExistence type="predicted"/>
<evidence type="ECO:0000313" key="3">
    <source>
        <dbReference type="EMBL" id="KAG5376766.1"/>
    </source>
</evidence>
<keyword evidence="4" id="KW-1185">Reference proteome</keyword>
<evidence type="ECO:0000256" key="2">
    <source>
        <dbReference type="SAM" id="MobiDB-lite"/>
    </source>
</evidence>
<feature type="region of interest" description="Disordered" evidence="2">
    <location>
        <begin position="242"/>
        <end position="264"/>
    </location>
</feature>
<dbReference type="PANTHER" id="PTHR37761:SF2">
    <property type="entry name" value="OS09G0108400 PROTEIN"/>
    <property type="match status" value="1"/>
</dbReference>
<dbReference type="PANTHER" id="PTHR37761">
    <property type="entry name" value="OS09G0108400 PROTEIN"/>
    <property type="match status" value="1"/>
</dbReference>